<dbReference type="PROSITE" id="PS51462">
    <property type="entry name" value="NUDIX"/>
    <property type="match status" value="1"/>
</dbReference>
<dbReference type="CDD" id="cd04688">
    <property type="entry name" value="NUDIX_Hydrolase"/>
    <property type="match status" value="1"/>
</dbReference>
<comment type="caution">
    <text evidence="4">The sequence shown here is derived from an EMBL/GenBank/DDBJ whole genome shotgun (WGS) entry which is preliminary data.</text>
</comment>
<evidence type="ECO:0000256" key="2">
    <source>
        <dbReference type="ARBA" id="ARBA00022801"/>
    </source>
</evidence>
<dbReference type="Proteomes" id="UP001501047">
    <property type="component" value="Unassembled WGS sequence"/>
</dbReference>
<proteinExistence type="predicted"/>
<evidence type="ECO:0000259" key="3">
    <source>
        <dbReference type="PROSITE" id="PS51462"/>
    </source>
</evidence>
<comment type="cofactor">
    <cofactor evidence="1">
        <name>Mg(2+)</name>
        <dbReference type="ChEBI" id="CHEBI:18420"/>
    </cofactor>
</comment>
<dbReference type="Gene3D" id="3.90.79.10">
    <property type="entry name" value="Nucleoside Triphosphate Pyrophosphohydrolase"/>
    <property type="match status" value="1"/>
</dbReference>
<reference evidence="5" key="1">
    <citation type="journal article" date="2019" name="Int. J. Syst. Evol. Microbiol.">
        <title>The Global Catalogue of Microorganisms (GCM) 10K type strain sequencing project: providing services to taxonomists for standard genome sequencing and annotation.</title>
        <authorList>
            <consortium name="The Broad Institute Genomics Platform"/>
            <consortium name="The Broad Institute Genome Sequencing Center for Infectious Disease"/>
            <person name="Wu L."/>
            <person name="Ma J."/>
        </authorList>
    </citation>
    <scope>NUCLEOTIDE SEQUENCE [LARGE SCALE GENOMIC DNA]</scope>
    <source>
        <strain evidence="5">JCM 1417</strain>
    </source>
</reference>
<evidence type="ECO:0000256" key="1">
    <source>
        <dbReference type="ARBA" id="ARBA00001946"/>
    </source>
</evidence>
<gene>
    <name evidence="4" type="ORF">GCM10008908_37040</name>
</gene>
<dbReference type="PANTHER" id="PTHR43046">
    <property type="entry name" value="GDP-MANNOSE MANNOSYL HYDROLASE"/>
    <property type="match status" value="1"/>
</dbReference>
<dbReference type="Pfam" id="PF00293">
    <property type="entry name" value="NUDIX"/>
    <property type="match status" value="1"/>
</dbReference>
<feature type="domain" description="Nudix hydrolase" evidence="3">
    <location>
        <begin position="10"/>
        <end position="144"/>
    </location>
</feature>
<sequence length="158" mass="18256">MDCGFEKDNGWFRYRAAAIIIENGHVLFVKNEIDDYYYSVGGGVHLGEKAEDAVKREVFEETGVEYEIERLAFIHENFFDGTGSLEVLKCHEIAFYFLMKPRGSQELNSNSYSQGGREYMHWLPIEKLGDYLAYPSFFAEKLTCISNTVEHIVTDERI</sequence>
<dbReference type="InterPro" id="IPR015797">
    <property type="entry name" value="NUDIX_hydrolase-like_dom_sf"/>
</dbReference>
<dbReference type="InterPro" id="IPR020084">
    <property type="entry name" value="NUDIX_hydrolase_CS"/>
</dbReference>
<organism evidence="4 5">
    <name type="scientific">Clostridium subterminale</name>
    <dbReference type="NCBI Taxonomy" id="1550"/>
    <lineage>
        <taxon>Bacteria</taxon>
        <taxon>Bacillati</taxon>
        <taxon>Bacillota</taxon>
        <taxon>Clostridia</taxon>
        <taxon>Eubacteriales</taxon>
        <taxon>Clostridiaceae</taxon>
        <taxon>Clostridium</taxon>
    </lineage>
</organism>
<dbReference type="PROSITE" id="PS00893">
    <property type="entry name" value="NUDIX_BOX"/>
    <property type="match status" value="1"/>
</dbReference>
<name>A0ABP3WBX1_CLOSU</name>
<accession>A0ABP3WBX1</accession>
<dbReference type="InterPro" id="IPR000086">
    <property type="entry name" value="NUDIX_hydrolase_dom"/>
</dbReference>
<dbReference type="EMBL" id="BAAACI010000011">
    <property type="protein sequence ID" value="GAA0779081.1"/>
    <property type="molecule type" value="Genomic_DNA"/>
</dbReference>
<evidence type="ECO:0000313" key="5">
    <source>
        <dbReference type="Proteomes" id="UP001501047"/>
    </source>
</evidence>
<keyword evidence="5" id="KW-1185">Reference proteome</keyword>
<dbReference type="RefSeq" id="WP_343828025.1">
    <property type="nucleotide sequence ID" value="NZ_BAAACI010000011.1"/>
</dbReference>
<evidence type="ECO:0000313" key="4">
    <source>
        <dbReference type="EMBL" id="GAA0779081.1"/>
    </source>
</evidence>
<protein>
    <submittedName>
        <fullName evidence="4">NUDIX domain-containing protein</fullName>
    </submittedName>
</protein>
<keyword evidence="2" id="KW-0378">Hydrolase</keyword>
<dbReference type="SUPFAM" id="SSF55811">
    <property type="entry name" value="Nudix"/>
    <property type="match status" value="1"/>
</dbReference>
<dbReference type="PANTHER" id="PTHR43046:SF14">
    <property type="entry name" value="MUTT_NUDIX FAMILY PROTEIN"/>
    <property type="match status" value="1"/>
</dbReference>